<evidence type="ECO:0000256" key="3">
    <source>
        <dbReference type="ARBA" id="ARBA00034247"/>
    </source>
</evidence>
<gene>
    <name evidence="7" type="ORF">FCL40_14475</name>
</gene>
<keyword evidence="5" id="KW-0812">Transmembrane</keyword>
<dbReference type="NCBIfam" id="TIGR00254">
    <property type="entry name" value="GGDEF"/>
    <property type="match status" value="1"/>
</dbReference>
<evidence type="ECO:0000313" key="7">
    <source>
        <dbReference type="EMBL" id="TKB47944.1"/>
    </source>
</evidence>
<feature type="region of interest" description="Disordered" evidence="4">
    <location>
        <begin position="523"/>
        <end position="549"/>
    </location>
</feature>
<dbReference type="InterPro" id="IPR050469">
    <property type="entry name" value="Diguanylate_Cyclase"/>
</dbReference>
<comment type="cofactor">
    <cofactor evidence="1">
        <name>Mg(2+)</name>
        <dbReference type="ChEBI" id="CHEBI:18420"/>
    </cofactor>
</comment>
<evidence type="ECO:0000256" key="4">
    <source>
        <dbReference type="SAM" id="MobiDB-lite"/>
    </source>
</evidence>
<comment type="catalytic activity">
    <reaction evidence="3">
        <text>2 GTP = 3',3'-c-di-GMP + 2 diphosphate</text>
        <dbReference type="Rhea" id="RHEA:24898"/>
        <dbReference type="ChEBI" id="CHEBI:33019"/>
        <dbReference type="ChEBI" id="CHEBI:37565"/>
        <dbReference type="ChEBI" id="CHEBI:58805"/>
        <dbReference type="EC" id="2.7.7.65"/>
    </reaction>
</comment>
<dbReference type="Gene3D" id="3.30.450.40">
    <property type="match status" value="1"/>
</dbReference>
<evidence type="ECO:0000256" key="5">
    <source>
        <dbReference type="SAM" id="Phobius"/>
    </source>
</evidence>
<keyword evidence="8" id="KW-1185">Reference proteome</keyword>
<reference evidence="7 8" key="1">
    <citation type="submission" date="2019-04" db="EMBL/GenBank/DDBJ databases">
        <authorList>
            <person name="Hwang J.C."/>
        </authorList>
    </citation>
    <scope>NUCLEOTIDE SEQUENCE [LARGE SCALE GENOMIC DNA]</scope>
    <source>
        <strain evidence="7 8">IMCC35001</strain>
    </source>
</reference>
<sequence>MFKSSFPLWQPLALMVVLLTLLMVVLTQVFESQLRQQHRERLLQLAQLGAGLVHHAVQAGSEPTPGLLTRLLEGSQARLQILDDSGRVLLDSRRDGSVATQPVSVVPPEVSQALAGGIGYDLRSEANVGRVYFLALSLPLIDRVRVIRIAEPEAVLTGWLMTLRFWALLIWMLGLFIVLGVWRWLRLTLEMGRRDAAASQEVQVVARTRDLAMLQRLGSLMSACTTVGSACKVMEPIAEQLLPGARGSIALIRSSRGLELVTQWGGSWPGAIRFGAEECWALLKGNTHLSRDEGVEIQCDHQTQPGSQLCIPLLAQGEALGVFSLMFTDEGQMLAARSVAESMAEQVGLALANIRLRDNLKEQAIRDPLSGLFNRRHMMEFLESQLALSQRRQEPLSILMLDIDHFKNFNDSFGHDAGDFVILRVAKELTELVRKSDLVCRYGGEEMVVICPGTDLAGALDLANKLVVSVAALEFSHNGQDLGRVTLSAGVSCSHGDPISMEALMKAADEALYRAKRCGRNRVEAPEGAVPPPLRLSTPTLPAQTKEPG</sequence>
<dbReference type="FunFam" id="3.30.70.270:FF:000001">
    <property type="entry name" value="Diguanylate cyclase domain protein"/>
    <property type="match status" value="1"/>
</dbReference>
<dbReference type="Gene3D" id="3.30.70.270">
    <property type="match status" value="1"/>
</dbReference>
<dbReference type="Pfam" id="PF00990">
    <property type="entry name" value="GGDEF"/>
    <property type="match status" value="1"/>
</dbReference>
<evidence type="ECO:0000256" key="2">
    <source>
        <dbReference type="ARBA" id="ARBA00012528"/>
    </source>
</evidence>
<dbReference type="AlphaFoldDB" id="A0A4U1BBH4"/>
<dbReference type="EMBL" id="SWCI01000011">
    <property type="protein sequence ID" value="TKB47944.1"/>
    <property type="molecule type" value="Genomic_DNA"/>
</dbReference>
<dbReference type="GO" id="GO:1902201">
    <property type="term" value="P:negative regulation of bacterial-type flagellum-dependent cell motility"/>
    <property type="evidence" value="ECO:0007669"/>
    <property type="project" value="TreeGrafter"/>
</dbReference>
<organism evidence="7 8">
    <name type="scientific">Ferrimonas sediminicola</name>
    <dbReference type="NCBI Taxonomy" id="2569538"/>
    <lineage>
        <taxon>Bacteria</taxon>
        <taxon>Pseudomonadati</taxon>
        <taxon>Pseudomonadota</taxon>
        <taxon>Gammaproteobacteria</taxon>
        <taxon>Alteromonadales</taxon>
        <taxon>Ferrimonadaceae</taxon>
        <taxon>Ferrimonas</taxon>
    </lineage>
</organism>
<dbReference type="OrthoDB" id="9803824at2"/>
<dbReference type="Proteomes" id="UP000305674">
    <property type="component" value="Unassembled WGS sequence"/>
</dbReference>
<keyword evidence="5" id="KW-0472">Membrane</keyword>
<dbReference type="InterPro" id="IPR029016">
    <property type="entry name" value="GAF-like_dom_sf"/>
</dbReference>
<feature type="transmembrane region" description="Helical" evidence="5">
    <location>
        <begin position="165"/>
        <end position="185"/>
    </location>
</feature>
<dbReference type="InterPro" id="IPR043128">
    <property type="entry name" value="Rev_trsase/Diguanyl_cyclase"/>
</dbReference>
<comment type="caution">
    <text evidence="7">The sequence shown here is derived from an EMBL/GenBank/DDBJ whole genome shotgun (WGS) entry which is preliminary data.</text>
</comment>
<dbReference type="RefSeq" id="WP_136854015.1">
    <property type="nucleotide sequence ID" value="NZ_SWCI01000011.1"/>
</dbReference>
<dbReference type="PROSITE" id="PS50887">
    <property type="entry name" value="GGDEF"/>
    <property type="match status" value="1"/>
</dbReference>
<dbReference type="EC" id="2.7.7.65" evidence="2"/>
<feature type="domain" description="GGDEF" evidence="6">
    <location>
        <begin position="394"/>
        <end position="528"/>
    </location>
</feature>
<dbReference type="SUPFAM" id="SSF55073">
    <property type="entry name" value="Nucleotide cyclase"/>
    <property type="match status" value="1"/>
</dbReference>
<dbReference type="PANTHER" id="PTHR45138:SF9">
    <property type="entry name" value="DIGUANYLATE CYCLASE DGCM-RELATED"/>
    <property type="match status" value="1"/>
</dbReference>
<evidence type="ECO:0000256" key="1">
    <source>
        <dbReference type="ARBA" id="ARBA00001946"/>
    </source>
</evidence>
<dbReference type="GO" id="GO:0043709">
    <property type="term" value="P:cell adhesion involved in single-species biofilm formation"/>
    <property type="evidence" value="ECO:0007669"/>
    <property type="project" value="TreeGrafter"/>
</dbReference>
<name>A0A4U1BBH4_9GAMM</name>
<dbReference type="InterPro" id="IPR000160">
    <property type="entry name" value="GGDEF_dom"/>
</dbReference>
<dbReference type="GO" id="GO:0052621">
    <property type="term" value="F:diguanylate cyclase activity"/>
    <property type="evidence" value="ECO:0007669"/>
    <property type="project" value="UniProtKB-EC"/>
</dbReference>
<dbReference type="GO" id="GO:0005886">
    <property type="term" value="C:plasma membrane"/>
    <property type="evidence" value="ECO:0007669"/>
    <property type="project" value="TreeGrafter"/>
</dbReference>
<proteinExistence type="predicted"/>
<accession>A0A4U1BBH4</accession>
<feature type="transmembrane region" description="Helical" evidence="5">
    <location>
        <begin position="12"/>
        <end position="30"/>
    </location>
</feature>
<dbReference type="SUPFAM" id="SSF55781">
    <property type="entry name" value="GAF domain-like"/>
    <property type="match status" value="1"/>
</dbReference>
<protein>
    <recommendedName>
        <fullName evidence="2">diguanylate cyclase</fullName>
        <ecNumber evidence="2">2.7.7.65</ecNumber>
    </recommendedName>
</protein>
<dbReference type="SMART" id="SM00267">
    <property type="entry name" value="GGDEF"/>
    <property type="match status" value="1"/>
</dbReference>
<dbReference type="PANTHER" id="PTHR45138">
    <property type="entry name" value="REGULATORY COMPONENTS OF SENSORY TRANSDUCTION SYSTEM"/>
    <property type="match status" value="1"/>
</dbReference>
<evidence type="ECO:0000259" key="6">
    <source>
        <dbReference type="PROSITE" id="PS50887"/>
    </source>
</evidence>
<evidence type="ECO:0000313" key="8">
    <source>
        <dbReference type="Proteomes" id="UP000305674"/>
    </source>
</evidence>
<keyword evidence="5" id="KW-1133">Transmembrane helix</keyword>
<dbReference type="CDD" id="cd01949">
    <property type="entry name" value="GGDEF"/>
    <property type="match status" value="1"/>
</dbReference>
<dbReference type="InterPro" id="IPR029787">
    <property type="entry name" value="Nucleotide_cyclase"/>
</dbReference>